<feature type="region of interest" description="Disordered" evidence="7">
    <location>
        <begin position="835"/>
        <end position="879"/>
    </location>
</feature>
<feature type="compositionally biased region" description="Polar residues" evidence="7">
    <location>
        <begin position="1211"/>
        <end position="1237"/>
    </location>
</feature>
<evidence type="ECO:0000256" key="2">
    <source>
        <dbReference type="ARBA" id="ARBA00022553"/>
    </source>
</evidence>
<dbReference type="GeneID" id="28898608"/>
<feature type="domain" description="Gem-associated protein 5 TPR" evidence="8">
    <location>
        <begin position="542"/>
        <end position="690"/>
    </location>
</feature>
<dbReference type="EMBL" id="KV407466">
    <property type="protein sequence ID" value="KZF19473.1"/>
    <property type="molecule type" value="Genomic_DNA"/>
</dbReference>
<dbReference type="GO" id="GO:0045944">
    <property type="term" value="P:positive regulation of transcription by RNA polymerase II"/>
    <property type="evidence" value="ECO:0007669"/>
    <property type="project" value="TreeGrafter"/>
</dbReference>
<feature type="region of interest" description="Disordered" evidence="7">
    <location>
        <begin position="1"/>
        <end position="26"/>
    </location>
</feature>
<feature type="compositionally biased region" description="Polar residues" evidence="7">
    <location>
        <begin position="904"/>
        <end position="916"/>
    </location>
</feature>
<evidence type="ECO:0000256" key="1">
    <source>
        <dbReference type="ARBA" id="ARBA00004123"/>
    </source>
</evidence>
<feature type="compositionally biased region" description="Polar residues" evidence="7">
    <location>
        <begin position="988"/>
        <end position="1008"/>
    </location>
</feature>
<dbReference type="Gene3D" id="2.130.10.10">
    <property type="entry name" value="YVTN repeat-like/Quinoprotein amine dehydrogenase"/>
    <property type="match status" value="1"/>
</dbReference>
<feature type="region of interest" description="Disordered" evidence="7">
    <location>
        <begin position="402"/>
        <end position="443"/>
    </location>
</feature>
<keyword evidence="2" id="KW-0597">Phosphoprotein</keyword>
<feature type="compositionally biased region" description="Low complexity" evidence="7">
    <location>
        <begin position="408"/>
        <end position="443"/>
    </location>
</feature>
<feature type="compositionally biased region" description="Basic and acidic residues" evidence="7">
    <location>
        <begin position="949"/>
        <end position="962"/>
    </location>
</feature>
<dbReference type="GO" id="GO:0005634">
    <property type="term" value="C:nucleus"/>
    <property type="evidence" value="ECO:0007669"/>
    <property type="project" value="UniProtKB-SubCell"/>
</dbReference>
<keyword evidence="4" id="KW-0805">Transcription regulation</keyword>
<keyword evidence="10" id="KW-1185">Reference proteome</keyword>
<dbReference type="InterPro" id="IPR034605">
    <property type="entry name" value="PGC-1"/>
</dbReference>
<feature type="region of interest" description="Disordered" evidence="7">
    <location>
        <begin position="988"/>
        <end position="1014"/>
    </location>
</feature>
<reference evidence="9 10" key="1">
    <citation type="journal article" date="2016" name="Fungal Biol.">
        <title>The genome of Xylona heveae provides a window into fungal endophytism.</title>
        <authorList>
            <person name="Gazis R."/>
            <person name="Kuo A."/>
            <person name="Riley R."/>
            <person name="LaButti K."/>
            <person name="Lipzen A."/>
            <person name="Lin J."/>
            <person name="Amirebrahimi M."/>
            <person name="Hesse C.N."/>
            <person name="Spatafora J.W."/>
            <person name="Henrissat B."/>
            <person name="Hainaut M."/>
            <person name="Grigoriev I.V."/>
            <person name="Hibbett D.S."/>
        </authorList>
    </citation>
    <scope>NUCLEOTIDE SEQUENCE [LARGE SCALE GENOMIC DNA]</scope>
    <source>
        <strain evidence="9 10">TC161</strain>
    </source>
</reference>
<evidence type="ECO:0000313" key="10">
    <source>
        <dbReference type="Proteomes" id="UP000076632"/>
    </source>
</evidence>
<accession>A0A164ZT05</accession>
<feature type="compositionally biased region" description="Basic and acidic residues" evidence="7">
    <location>
        <begin position="1098"/>
        <end position="1115"/>
    </location>
</feature>
<dbReference type="PANTHER" id="PTHR15528">
    <property type="entry name" value="PEROXISOME PROLIFERATOR ACTIVATED RECEPTOR GAMMA COACTIVATOR 1 PGC-1 -RELATED"/>
    <property type="match status" value="1"/>
</dbReference>
<feature type="region of interest" description="Disordered" evidence="7">
    <location>
        <begin position="1034"/>
        <end position="1264"/>
    </location>
</feature>
<name>A0A164ZT05_XYLHT</name>
<feature type="compositionally biased region" description="Basic and acidic residues" evidence="7">
    <location>
        <begin position="1067"/>
        <end position="1082"/>
    </location>
</feature>
<keyword evidence="3" id="KW-0694">RNA-binding</keyword>
<dbReference type="OrthoDB" id="7326421at2759"/>
<dbReference type="InParanoid" id="A0A164ZT05"/>
<protein>
    <recommendedName>
        <fullName evidence="8">Gem-associated protein 5 TPR domain-containing protein</fullName>
    </recommendedName>
</protein>
<dbReference type="OMA" id="VSRFACY"/>
<evidence type="ECO:0000256" key="3">
    <source>
        <dbReference type="ARBA" id="ARBA00022884"/>
    </source>
</evidence>
<evidence type="ECO:0000256" key="7">
    <source>
        <dbReference type="SAM" id="MobiDB-lite"/>
    </source>
</evidence>
<organism evidence="9 10">
    <name type="scientific">Xylona heveae (strain CBS 132557 / TC161)</name>
    <dbReference type="NCBI Taxonomy" id="1328760"/>
    <lineage>
        <taxon>Eukaryota</taxon>
        <taxon>Fungi</taxon>
        <taxon>Dikarya</taxon>
        <taxon>Ascomycota</taxon>
        <taxon>Pezizomycotina</taxon>
        <taxon>Xylonomycetes</taxon>
        <taxon>Xylonales</taxon>
        <taxon>Xylonaceae</taxon>
        <taxon>Xylona</taxon>
    </lineage>
</organism>
<evidence type="ECO:0000313" key="9">
    <source>
        <dbReference type="EMBL" id="KZF19473.1"/>
    </source>
</evidence>
<dbReference type="InterPro" id="IPR056421">
    <property type="entry name" value="TPR_GEMI5"/>
</dbReference>
<feature type="compositionally biased region" description="Basic and acidic residues" evidence="7">
    <location>
        <begin position="1250"/>
        <end position="1264"/>
    </location>
</feature>
<comment type="subcellular location">
    <subcellularLocation>
        <location evidence="1">Nucleus</location>
    </subcellularLocation>
</comment>
<evidence type="ECO:0000256" key="6">
    <source>
        <dbReference type="ARBA" id="ARBA00023242"/>
    </source>
</evidence>
<feature type="compositionally biased region" description="Polar residues" evidence="7">
    <location>
        <begin position="355"/>
        <end position="368"/>
    </location>
</feature>
<keyword evidence="6" id="KW-0539">Nucleus</keyword>
<evidence type="ECO:0000256" key="4">
    <source>
        <dbReference type="ARBA" id="ARBA00023015"/>
    </source>
</evidence>
<dbReference type="Proteomes" id="UP000076632">
    <property type="component" value="Unassembled WGS sequence"/>
</dbReference>
<dbReference type="GO" id="GO:0003712">
    <property type="term" value="F:transcription coregulator activity"/>
    <property type="evidence" value="ECO:0007669"/>
    <property type="project" value="InterPro"/>
</dbReference>
<evidence type="ECO:0000259" key="8">
    <source>
        <dbReference type="Pfam" id="PF23774"/>
    </source>
</evidence>
<dbReference type="SUPFAM" id="SSF69322">
    <property type="entry name" value="Tricorn protease domain 2"/>
    <property type="match status" value="1"/>
</dbReference>
<evidence type="ECO:0000256" key="5">
    <source>
        <dbReference type="ARBA" id="ARBA00023163"/>
    </source>
</evidence>
<dbReference type="STRING" id="1328760.A0A164ZT05"/>
<proteinExistence type="predicted"/>
<dbReference type="GO" id="GO:0003723">
    <property type="term" value="F:RNA binding"/>
    <property type="evidence" value="ECO:0007669"/>
    <property type="project" value="UniProtKB-KW"/>
</dbReference>
<keyword evidence="5" id="KW-0804">Transcription</keyword>
<gene>
    <name evidence="9" type="ORF">L228DRAFT_251066</name>
</gene>
<feature type="non-terminal residue" evidence="9">
    <location>
        <position position="1264"/>
    </location>
</feature>
<feature type="region of interest" description="Disordered" evidence="7">
    <location>
        <begin position="894"/>
        <end position="968"/>
    </location>
</feature>
<feature type="compositionally biased region" description="Basic and acidic residues" evidence="7">
    <location>
        <begin position="1150"/>
        <end position="1161"/>
    </location>
</feature>
<dbReference type="RefSeq" id="XP_018185028.1">
    <property type="nucleotide sequence ID" value="XM_018333471.1"/>
</dbReference>
<dbReference type="Pfam" id="PF23774">
    <property type="entry name" value="TPR_GEMI5"/>
    <property type="match status" value="1"/>
</dbReference>
<dbReference type="InterPro" id="IPR015943">
    <property type="entry name" value="WD40/YVTN_repeat-like_dom_sf"/>
</dbReference>
<feature type="region of interest" description="Disordered" evidence="7">
    <location>
        <begin position="344"/>
        <end position="384"/>
    </location>
</feature>
<dbReference type="AlphaFoldDB" id="A0A164ZT05"/>
<dbReference type="PANTHER" id="PTHR15528:SF11">
    <property type="entry name" value="FI18188P1"/>
    <property type="match status" value="1"/>
</dbReference>
<sequence>MSAEELIRHRSASQGSHNSVKKLAPSRSKLRSKSVLGICAATGSLFLFTRGPTVVCLHHDTLAVERYFENHREDILLLSVDNASAQGGGRLAVTYDVGQTAIVWDMHTGQEIARFASFEHINVANWMRNGNVAFGNSKGNIILFEPSTSEHLSTRTIFDPITALAPSSDCKTFAIGYMNGSILIATVQPTFTILHTLTTSRAPSPLVHLAWHASSSKQKASMLASQTMDGDLRVWSIPKQPSSESPRVIRALTRPESCQPGRHWLGWSKNGRIVQFSEGEVVVWDVRTKHVTYETVPIAGDVCGITNYGPTATLFTLSRDDTVQQYELSPPTLVASVRHLPATVPAPPRFGSTGRGHSSTGLSGNTPVTALRSEPESEEDSAALTPLQKIVQEMAEMEADRKNRIDTTSSMSSALSRTGSASSRSSGGRYRPGYPSKSSISAKSSDVTFLSNGTMSYGGADSVSISSSSSFASSHRIKRPGSRLKHELLRSPEANKVVDIFSYTKSKLEEVPYTIPSCRDESHLTPDDLRRQTLRVVFGWHGDIEDLIKDELTHQPPGSPAAVLLSKWITDVDEQMMKTMVGSESMTASDWMLLALSQIGGQASTKKVGQAFVQRLLEKGDVHSSVTILLGLGDQEDAVEVYVSRNYFLEAVLLTCLIFPTDWQRLSHLLRRWGEYAITSSQQQLALRCFSCTSIGPCESWTPPTRRQSISKSSNIQHLSANGHHHHSHNHESSLKSPALANQSLSPTQVGQVPKGVRAPGVPPVPIITGPPLSPPGTGNPNRLTTKNAALKVITSFPSNQVAPGSYFSAITSDDRTPMNNIGVTPIADTALSNSPGAWLRPHGRGSNPSSARRTPGGYGRKRLPSIGETPVDVTPHPFAKPTSLATIVDSLSAKEKQKGNGVKSGQQDSRATLSATKYDPKTKDPRSQTSPSHKLYSPVQGSFANPNGERRDGPRNMKGEEVQVQWPPIESILTGDYISTTSARSSDAYASNRGNNFSSANSTPSISSRHEMRSRSIDQFISSLEEANYYSRRYRSGSRHRQESRDRKPRLNIKAPSDARMQSQDRQTEFSEGRGRRDVRYMRPKKSPSSPVPMSPEDLKLYPRCETADAEKYYRSTSPNADASQRSQRSQQKSHSKTRSKASATSNRNAHEQSQERRAESQNAGKRAGSAQRKAGIHQENSMAHPPKGDRGRSRSRGKGKPSRSPSSPVPMSTEPNDMTQAALTSTDEVSMSSDYLSPARRYRSGSRQKNERGSSARRDPSP</sequence>